<organism evidence="3 4">
    <name type="scientific">Cerrena zonata</name>
    <dbReference type="NCBI Taxonomy" id="2478898"/>
    <lineage>
        <taxon>Eukaryota</taxon>
        <taxon>Fungi</taxon>
        <taxon>Dikarya</taxon>
        <taxon>Basidiomycota</taxon>
        <taxon>Agaricomycotina</taxon>
        <taxon>Agaricomycetes</taxon>
        <taxon>Polyporales</taxon>
        <taxon>Cerrenaceae</taxon>
        <taxon>Cerrena</taxon>
    </lineage>
</organism>
<keyword evidence="4" id="KW-1185">Reference proteome</keyword>
<feature type="compositionally biased region" description="Basic and acidic residues" evidence="1">
    <location>
        <begin position="130"/>
        <end position="139"/>
    </location>
</feature>
<dbReference type="EMBL" id="JASBNA010000016">
    <property type="protein sequence ID" value="KAK7686739.1"/>
    <property type="molecule type" value="Genomic_DNA"/>
</dbReference>
<keyword evidence="2" id="KW-0812">Transmembrane</keyword>
<accession>A0AAW0G936</accession>
<feature type="compositionally biased region" description="Basic and acidic residues" evidence="1">
    <location>
        <begin position="402"/>
        <end position="413"/>
    </location>
</feature>
<evidence type="ECO:0000256" key="2">
    <source>
        <dbReference type="SAM" id="Phobius"/>
    </source>
</evidence>
<gene>
    <name evidence="3" type="ORF">QCA50_010339</name>
</gene>
<feature type="compositionally biased region" description="Polar residues" evidence="1">
    <location>
        <begin position="476"/>
        <end position="488"/>
    </location>
</feature>
<dbReference type="AlphaFoldDB" id="A0AAW0G936"/>
<sequence>MLTCYCPLTRLHMLFRLVPWKAIWANGSLEFIGFGLRYVVIVISNALLALAWLGLSIVCAFNNLVRLVLRIPPEHPSACATPPERVGNRRRARRKVKRSDPLPRTTSSPHPPTKSAVRTGHPAVARHVSFTREDRETHISHTVSAPPVRVKSNERLTLSVSPVVEETERGESTASSTASPDSISPIPTLELDSVTSSRSVSPDRLLSGEGKKSQGRCRNIVNRRRTTDELKKAPPPRRRTDPYQAPYFFPTPLSPGAEDYVRIVRAERARLSISPTGSPSRKPSQLITEPLPTLPSATIVPGGQLKLTSPEPLSRKRPGFSRRNAAGTTPSGSRETSPSPSPRSRDRGKKHLQFFKGFSHSSKRSNSPPPLDGAAHSDDNVSAGRLRKSSRRSSRLRRMLSRSHDEETLRESVQRVAETQPRGPEVVIPVKEARNSREHRHSWHSVFHPRRSLSMTSQDSASFGQEDSKVHLSQVDELSSATLSKKRR</sequence>
<evidence type="ECO:0000256" key="1">
    <source>
        <dbReference type="SAM" id="MobiDB-lite"/>
    </source>
</evidence>
<reference evidence="3 4" key="1">
    <citation type="submission" date="2022-09" db="EMBL/GenBank/DDBJ databases">
        <authorList>
            <person name="Palmer J.M."/>
        </authorList>
    </citation>
    <scope>NUCLEOTIDE SEQUENCE [LARGE SCALE GENOMIC DNA]</scope>
    <source>
        <strain evidence="3 4">DSM 7382</strain>
    </source>
</reference>
<protein>
    <submittedName>
        <fullName evidence="3">Uncharacterized protein</fullName>
    </submittedName>
</protein>
<feature type="compositionally biased region" description="Polar residues" evidence="1">
    <location>
        <begin position="273"/>
        <end position="287"/>
    </location>
</feature>
<evidence type="ECO:0000313" key="3">
    <source>
        <dbReference type="EMBL" id="KAK7686739.1"/>
    </source>
</evidence>
<comment type="caution">
    <text evidence="3">The sequence shown here is derived from an EMBL/GenBank/DDBJ whole genome shotgun (WGS) entry which is preliminary data.</text>
</comment>
<feature type="region of interest" description="Disordered" evidence="1">
    <location>
        <begin position="272"/>
        <end position="488"/>
    </location>
</feature>
<proteinExistence type="predicted"/>
<feature type="transmembrane region" description="Helical" evidence="2">
    <location>
        <begin position="38"/>
        <end position="61"/>
    </location>
</feature>
<keyword evidence="2" id="KW-0472">Membrane</keyword>
<feature type="compositionally biased region" description="Low complexity" evidence="1">
    <location>
        <begin position="327"/>
        <end position="338"/>
    </location>
</feature>
<dbReference type="Proteomes" id="UP001385951">
    <property type="component" value="Unassembled WGS sequence"/>
</dbReference>
<feature type="region of interest" description="Disordered" evidence="1">
    <location>
        <begin position="78"/>
        <end position="250"/>
    </location>
</feature>
<feature type="compositionally biased region" description="Basic residues" evidence="1">
    <location>
        <begin position="88"/>
        <end position="97"/>
    </location>
</feature>
<evidence type="ECO:0000313" key="4">
    <source>
        <dbReference type="Proteomes" id="UP001385951"/>
    </source>
</evidence>
<feature type="compositionally biased region" description="Polar residues" evidence="1">
    <location>
        <begin position="453"/>
        <end position="465"/>
    </location>
</feature>
<feature type="compositionally biased region" description="Basic residues" evidence="1">
    <location>
        <begin position="385"/>
        <end position="401"/>
    </location>
</feature>
<name>A0AAW0G936_9APHY</name>
<feature type="compositionally biased region" description="Polar residues" evidence="1">
    <location>
        <begin position="172"/>
        <end position="182"/>
    </location>
</feature>
<keyword evidence="2" id="KW-1133">Transmembrane helix</keyword>
<feature type="compositionally biased region" description="Basic residues" evidence="1">
    <location>
        <begin position="437"/>
        <end position="451"/>
    </location>
</feature>